<name>A0AA40K5F1_9PEZI</name>
<evidence type="ECO:0000313" key="2">
    <source>
        <dbReference type="EMBL" id="KAK0746624.1"/>
    </source>
</evidence>
<dbReference type="Proteomes" id="UP001172155">
    <property type="component" value="Unassembled WGS sequence"/>
</dbReference>
<reference evidence="2" key="1">
    <citation type="submission" date="2023-06" db="EMBL/GenBank/DDBJ databases">
        <title>Genome-scale phylogeny and comparative genomics of the fungal order Sordariales.</title>
        <authorList>
            <consortium name="Lawrence Berkeley National Laboratory"/>
            <person name="Hensen N."/>
            <person name="Bonometti L."/>
            <person name="Westerberg I."/>
            <person name="Brannstrom I.O."/>
            <person name="Guillou S."/>
            <person name="Cros-Aarteil S."/>
            <person name="Calhoun S."/>
            <person name="Haridas S."/>
            <person name="Kuo A."/>
            <person name="Mondo S."/>
            <person name="Pangilinan J."/>
            <person name="Riley R."/>
            <person name="LaButti K."/>
            <person name="Andreopoulos B."/>
            <person name="Lipzen A."/>
            <person name="Chen C."/>
            <person name="Yanf M."/>
            <person name="Daum C."/>
            <person name="Ng V."/>
            <person name="Clum A."/>
            <person name="Steindorff A."/>
            <person name="Ohm R."/>
            <person name="Martin F."/>
            <person name="Silar P."/>
            <person name="Natvig D."/>
            <person name="Lalanne C."/>
            <person name="Gautier V."/>
            <person name="Ament-velasquez S.L."/>
            <person name="Kruys A."/>
            <person name="Hutchinson M.I."/>
            <person name="Powell A.J."/>
            <person name="Barry K."/>
            <person name="Miller A.N."/>
            <person name="Grigoriev I.V."/>
            <person name="Debuchy R."/>
            <person name="Gladieux P."/>
            <person name="Thoren M.H."/>
            <person name="Johannesson H."/>
        </authorList>
    </citation>
    <scope>NUCLEOTIDE SEQUENCE</scope>
    <source>
        <strain evidence="2">SMH3187-1</strain>
    </source>
</reference>
<gene>
    <name evidence="2" type="ORF">B0T18DRAFT_412033</name>
</gene>
<evidence type="ECO:0000256" key="1">
    <source>
        <dbReference type="SAM" id="Phobius"/>
    </source>
</evidence>
<proteinExistence type="predicted"/>
<keyword evidence="3" id="KW-1185">Reference proteome</keyword>
<feature type="transmembrane region" description="Helical" evidence="1">
    <location>
        <begin position="42"/>
        <end position="63"/>
    </location>
</feature>
<keyword evidence="1" id="KW-0472">Membrane</keyword>
<keyword evidence="1" id="KW-0812">Transmembrane</keyword>
<evidence type="ECO:0000313" key="3">
    <source>
        <dbReference type="Proteomes" id="UP001172155"/>
    </source>
</evidence>
<organism evidence="2 3">
    <name type="scientific">Schizothecium vesticola</name>
    <dbReference type="NCBI Taxonomy" id="314040"/>
    <lineage>
        <taxon>Eukaryota</taxon>
        <taxon>Fungi</taxon>
        <taxon>Dikarya</taxon>
        <taxon>Ascomycota</taxon>
        <taxon>Pezizomycotina</taxon>
        <taxon>Sordariomycetes</taxon>
        <taxon>Sordariomycetidae</taxon>
        <taxon>Sordariales</taxon>
        <taxon>Schizotheciaceae</taxon>
        <taxon>Schizothecium</taxon>
    </lineage>
</organism>
<comment type="caution">
    <text evidence="2">The sequence shown here is derived from an EMBL/GenBank/DDBJ whole genome shotgun (WGS) entry which is preliminary data.</text>
</comment>
<feature type="transmembrane region" description="Helical" evidence="1">
    <location>
        <begin position="6"/>
        <end position="30"/>
    </location>
</feature>
<sequence>MYLEIYVYSSVCVRMCAVCVCVCVVYVFAVVCGRLELFVSRWIMETSAIVLGTLLTLSSAPFLRGKQTGKLCFFPRWDESLLGISCQLSKVPWMMRHPKETRRITSRDPSHKEEEG</sequence>
<dbReference type="EMBL" id="JAUKUD010000004">
    <property type="protein sequence ID" value="KAK0746624.1"/>
    <property type="molecule type" value="Genomic_DNA"/>
</dbReference>
<protein>
    <submittedName>
        <fullName evidence="2">Uncharacterized protein</fullName>
    </submittedName>
</protein>
<keyword evidence="1" id="KW-1133">Transmembrane helix</keyword>
<dbReference type="AlphaFoldDB" id="A0AA40K5F1"/>
<accession>A0AA40K5F1</accession>